<name>A0A9W7SQ17_9PEZI</name>
<sequence>MPHERRPFCKDLLAGKCYRGAHCKFRHQGPGRPPATAYGCEQLPSLDIGPPGTLTLLGQRTSLVTLDAGAKLQNHKVVELLGVSEVKTYLEVSWCKPTRTIDLRYDDPSIVFRASKAFHGIKIYGLQLTSQPAPIYVPKTGLVRGVRISNVPEAVDKKTLLELAPGYPRPAHISFGKPTYRAKVGLDIVCRKLKATAASTALQISKYDLDLPQNGDPRATNQSIVIEMEDMSQLGTLARQCNNMVVPDLGHVHLKARKKWNLVLLLPRQKYLRLEQRLQESLSQWKRTSRIIAEVHHNPSADQTTRILLRGPKHGVTSAKAALETVIVRDISRQLEQLQRHRLATWRRDARSAGLQTHRIKLTKIITYKRALRALDAARAAVGREKIMLDEDSNPPAVVVTGPTKILRVVQAILFPERKHHEEYEACACAICFDEDETLISLPKCGHKCCQDCFQQYCTIDVENKLPLRCFDAACEAIMPIELIVKHLTARDLDLLADASAKLHLKSNPDIFVKCPVIDCSGYYTASSDTVHIVCTACCTSICTQCNAPQHNGETCQEYQARMSGHLAQLQEYLDSGKAKRCPKCTAVIEKDAGCNHMTCINCYAHFCFECLVVTGTGDELYRHLIDVHGSYGDPEDEQLMAHIDAVYDELAAQLMAIDPPLQEAGVRPAGQAEQLANDWNHVLRAGY</sequence>
<dbReference type="SUPFAM" id="SSF57850">
    <property type="entry name" value="RING/U-box"/>
    <property type="match status" value="3"/>
</dbReference>
<organism evidence="12 13">
    <name type="scientific">Teratosphaeria destructans</name>
    <dbReference type="NCBI Taxonomy" id="418781"/>
    <lineage>
        <taxon>Eukaryota</taxon>
        <taxon>Fungi</taxon>
        <taxon>Dikarya</taxon>
        <taxon>Ascomycota</taxon>
        <taxon>Pezizomycotina</taxon>
        <taxon>Dothideomycetes</taxon>
        <taxon>Dothideomycetidae</taxon>
        <taxon>Mycosphaerellales</taxon>
        <taxon>Teratosphaeriaceae</taxon>
        <taxon>Teratosphaeria</taxon>
    </lineage>
</organism>
<dbReference type="GO" id="GO:0061630">
    <property type="term" value="F:ubiquitin protein ligase activity"/>
    <property type="evidence" value="ECO:0007669"/>
    <property type="project" value="UniProtKB-EC"/>
</dbReference>
<dbReference type="Pfam" id="PF01485">
    <property type="entry name" value="IBR"/>
    <property type="match status" value="1"/>
</dbReference>
<protein>
    <recommendedName>
        <fullName evidence="2">RBR-type E3 ubiquitin transferase</fullName>
        <ecNumber evidence="2">2.3.2.31</ecNumber>
    </recommendedName>
</protein>
<evidence type="ECO:0000259" key="11">
    <source>
        <dbReference type="PROSITE" id="PS51873"/>
    </source>
</evidence>
<dbReference type="GO" id="GO:0008270">
    <property type="term" value="F:zinc ion binding"/>
    <property type="evidence" value="ECO:0007669"/>
    <property type="project" value="UniProtKB-KW"/>
</dbReference>
<keyword evidence="3" id="KW-0808">Transferase</keyword>
<evidence type="ECO:0000313" key="12">
    <source>
        <dbReference type="EMBL" id="KAH9826452.1"/>
    </source>
</evidence>
<dbReference type="SMART" id="SM00647">
    <property type="entry name" value="IBR"/>
    <property type="match status" value="2"/>
</dbReference>
<dbReference type="InterPro" id="IPR031127">
    <property type="entry name" value="E3_UB_ligase_RBR"/>
</dbReference>
<dbReference type="OrthoDB" id="10009520at2759"/>
<feature type="domain" description="RING-type" evidence="11">
    <location>
        <begin position="425"/>
        <end position="638"/>
    </location>
</feature>
<dbReference type="Pfam" id="PF22191">
    <property type="entry name" value="IBR_1"/>
    <property type="match status" value="1"/>
</dbReference>
<evidence type="ECO:0000256" key="1">
    <source>
        <dbReference type="ARBA" id="ARBA00001798"/>
    </source>
</evidence>
<dbReference type="InterPro" id="IPR002867">
    <property type="entry name" value="IBR_dom"/>
</dbReference>
<dbReference type="InterPro" id="IPR000571">
    <property type="entry name" value="Znf_CCCH"/>
</dbReference>
<evidence type="ECO:0000256" key="6">
    <source>
        <dbReference type="ARBA" id="ARBA00022771"/>
    </source>
</evidence>
<dbReference type="AlphaFoldDB" id="A0A9W7SQ17"/>
<dbReference type="Gene3D" id="3.30.40.10">
    <property type="entry name" value="Zinc/RING finger domain, C3HC4 (zinc finger)"/>
    <property type="match status" value="1"/>
</dbReference>
<gene>
    <name evidence="12" type="ORF">Tdes44962_MAKER03445</name>
</gene>
<reference evidence="12 13" key="2">
    <citation type="journal article" date="2021" name="Curr. Genet.">
        <title>Genetic response to nitrogen starvation in the aggressive Eucalyptus foliar pathogen Teratosphaeria destructans.</title>
        <authorList>
            <person name="Havenga M."/>
            <person name="Wingfield B.D."/>
            <person name="Wingfield M.J."/>
            <person name="Dreyer L.L."/>
            <person name="Roets F."/>
            <person name="Aylward J."/>
        </authorList>
    </citation>
    <scope>NUCLEOTIDE SEQUENCE [LARGE SCALE GENOMIC DNA]</scope>
    <source>
        <strain evidence="12">CMW44962</strain>
    </source>
</reference>
<keyword evidence="8 9" id="KW-0862">Zinc</keyword>
<keyword evidence="7" id="KW-0833">Ubl conjugation pathway</keyword>
<dbReference type="PROSITE" id="PS50103">
    <property type="entry name" value="ZF_C3H1"/>
    <property type="match status" value="1"/>
</dbReference>
<evidence type="ECO:0000256" key="5">
    <source>
        <dbReference type="ARBA" id="ARBA00022737"/>
    </source>
</evidence>
<dbReference type="EMBL" id="RIBY02001979">
    <property type="protein sequence ID" value="KAH9826452.1"/>
    <property type="molecule type" value="Genomic_DNA"/>
</dbReference>
<dbReference type="PANTHER" id="PTHR11685">
    <property type="entry name" value="RBR FAMILY RING FINGER AND IBR DOMAIN-CONTAINING"/>
    <property type="match status" value="1"/>
</dbReference>
<dbReference type="Proteomes" id="UP001138500">
    <property type="component" value="Unassembled WGS sequence"/>
</dbReference>
<keyword evidence="4 9" id="KW-0479">Metal-binding</keyword>
<evidence type="ECO:0000256" key="2">
    <source>
        <dbReference type="ARBA" id="ARBA00012251"/>
    </source>
</evidence>
<dbReference type="Gene3D" id="1.20.120.1750">
    <property type="match status" value="1"/>
</dbReference>
<evidence type="ECO:0000259" key="10">
    <source>
        <dbReference type="PROSITE" id="PS50103"/>
    </source>
</evidence>
<reference evidence="12 13" key="1">
    <citation type="journal article" date="2018" name="IMA Fungus">
        <title>IMA Genome-F 10: Nine draft genome sequences of Claviceps purpurea s.lat., including C. arundinis, C. humidiphila, and C. cf. spartinae, pseudomolecules for the pitch canker pathogen Fusarium circinatum, draft genome of Davidsoniella eucalypti, Grosmannia galeiformis, Quambalaria eucalypti, and Teratosphaeria destructans.</title>
        <authorList>
            <person name="Wingfield B.D."/>
            <person name="Liu M."/>
            <person name="Nguyen H.D."/>
            <person name="Lane F.A."/>
            <person name="Morgan S.W."/>
            <person name="De Vos L."/>
            <person name="Wilken P.M."/>
            <person name="Duong T.A."/>
            <person name="Aylward J."/>
            <person name="Coetzee M.P."/>
            <person name="Dadej K."/>
            <person name="De Beer Z.W."/>
            <person name="Findlay W."/>
            <person name="Havenga M."/>
            <person name="Kolarik M."/>
            <person name="Menzies J.G."/>
            <person name="Naidoo K."/>
            <person name="Pochopski O."/>
            <person name="Shoukouhi P."/>
            <person name="Santana Q.C."/>
            <person name="Seifert K.A."/>
            <person name="Soal N."/>
            <person name="Steenkamp E.T."/>
            <person name="Tatham C.T."/>
            <person name="van der Nest M.A."/>
            <person name="Wingfield M.J."/>
        </authorList>
    </citation>
    <scope>NUCLEOTIDE SEQUENCE [LARGE SCALE GENOMIC DNA]</scope>
    <source>
        <strain evidence="12">CMW44962</strain>
    </source>
</reference>
<keyword evidence="6 9" id="KW-0863">Zinc-finger</keyword>
<evidence type="ECO:0000313" key="13">
    <source>
        <dbReference type="Proteomes" id="UP001138500"/>
    </source>
</evidence>
<evidence type="ECO:0000256" key="9">
    <source>
        <dbReference type="PROSITE-ProRule" id="PRU00723"/>
    </source>
</evidence>
<proteinExistence type="predicted"/>
<keyword evidence="13" id="KW-1185">Reference proteome</keyword>
<feature type="domain" description="C3H1-type" evidence="10">
    <location>
        <begin position="4"/>
        <end position="30"/>
    </location>
</feature>
<dbReference type="InterPro" id="IPR044066">
    <property type="entry name" value="TRIAD_supradom"/>
</dbReference>
<keyword evidence="5" id="KW-0677">Repeat</keyword>
<feature type="zinc finger region" description="C3H1-type" evidence="9">
    <location>
        <begin position="4"/>
        <end position="30"/>
    </location>
</feature>
<evidence type="ECO:0000256" key="7">
    <source>
        <dbReference type="ARBA" id="ARBA00022786"/>
    </source>
</evidence>
<comment type="catalytic activity">
    <reaction evidence="1">
        <text>[E2 ubiquitin-conjugating enzyme]-S-ubiquitinyl-L-cysteine + [acceptor protein]-L-lysine = [E2 ubiquitin-conjugating enzyme]-L-cysteine + [acceptor protein]-N(6)-ubiquitinyl-L-lysine.</text>
        <dbReference type="EC" id="2.3.2.31"/>
    </reaction>
</comment>
<accession>A0A9W7SQ17</accession>
<dbReference type="CDD" id="cd20335">
    <property type="entry name" value="BRcat_RBR"/>
    <property type="match status" value="1"/>
</dbReference>
<evidence type="ECO:0000256" key="4">
    <source>
        <dbReference type="ARBA" id="ARBA00022723"/>
    </source>
</evidence>
<dbReference type="PROSITE" id="PS51873">
    <property type="entry name" value="TRIAD"/>
    <property type="match status" value="1"/>
</dbReference>
<dbReference type="InterPro" id="IPR013083">
    <property type="entry name" value="Znf_RING/FYVE/PHD"/>
</dbReference>
<dbReference type="EC" id="2.3.2.31" evidence="2"/>
<evidence type="ECO:0000256" key="8">
    <source>
        <dbReference type="ARBA" id="ARBA00022833"/>
    </source>
</evidence>
<dbReference type="GO" id="GO:0016567">
    <property type="term" value="P:protein ubiquitination"/>
    <property type="evidence" value="ECO:0007669"/>
    <property type="project" value="InterPro"/>
</dbReference>
<comment type="caution">
    <text evidence="12">The sequence shown here is derived from an EMBL/GenBank/DDBJ whole genome shotgun (WGS) entry which is preliminary data.</text>
</comment>
<evidence type="ECO:0000256" key="3">
    <source>
        <dbReference type="ARBA" id="ARBA00022679"/>
    </source>
</evidence>